<proteinExistence type="predicted"/>
<keyword evidence="3" id="KW-1185">Reference proteome</keyword>
<name>A0A370G105_9COXI</name>
<evidence type="ECO:0000313" key="3">
    <source>
        <dbReference type="Proteomes" id="UP000254720"/>
    </source>
</evidence>
<protein>
    <submittedName>
        <fullName evidence="2">Major outer membrane protein</fullName>
    </submittedName>
</protein>
<feature type="signal peptide" evidence="1">
    <location>
        <begin position="1"/>
        <end position="23"/>
    </location>
</feature>
<keyword evidence="1" id="KW-0732">Signal</keyword>
<accession>A0A370G105</accession>
<organism evidence="2 3">
    <name type="scientific">Aquicella lusitana</name>
    <dbReference type="NCBI Taxonomy" id="254246"/>
    <lineage>
        <taxon>Bacteria</taxon>
        <taxon>Pseudomonadati</taxon>
        <taxon>Pseudomonadota</taxon>
        <taxon>Gammaproteobacteria</taxon>
        <taxon>Legionellales</taxon>
        <taxon>Coxiellaceae</taxon>
        <taxon>Aquicella</taxon>
    </lineage>
</organism>
<dbReference type="InterPro" id="IPR007825">
    <property type="entry name" value="Major_OMP_Legionella"/>
</dbReference>
<comment type="caution">
    <text evidence="2">The sequence shown here is derived from an EMBL/GenBank/DDBJ whole genome shotgun (WGS) entry which is preliminary data.</text>
</comment>
<dbReference type="RefSeq" id="WP_114835506.1">
    <property type="nucleotide sequence ID" value="NZ_LR699114.1"/>
</dbReference>
<dbReference type="OrthoDB" id="5653740at2"/>
<dbReference type="Proteomes" id="UP000254720">
    <property type="component" value="Unassembled WGS sequence"/>
</dbReference>
<dbReference type="EMBL" id="QQAX01000051">
    <property type="protein sequence ID" value="RDI36676.1"/>
    <property type="molecule type" value="Genomic_DNA"/>
</dbReference>
<reference evidence="2 3" key="1">
    <citation type="submission" date="2018-07" db="EMBL/GenBank/DDBJ databases">
        <title>Genomic Encyclopedia of Type Strains, Phase IV (KMG-IV): sequencing the most valuable type-strain genomes for metagenomic binning, comparative biology and taxonomic classification.</title>
        <authorList>
            <person name="Goeker M."/>
        </authorList>
    </citation>
    <scope>NUCLEOTIDE SEQUENCE [LARGE SCALE GENOMIC DNA]</scope>
    <source>
        <strain evidence="2 3">DSM 16500</strain>
    </source>
</reference>
<dbReference type="Pfam" id="PF05150">
    <property type="entry name" value="Legionella_OMP"/>
    <property type="match status" value="1"/>
</dbReference>
<evidence type="ECO:0000313" key="2">
    <source>
        <dbReference type="EMBL" id="RDI36676.1"/>
    </source>
</evidence>
<feature type="chain" id="PRO_5016705698" evidence="1">
    <location>
        <begin position="24"/>
        <end position="299"/>
    </location>
</feature>
<gene>
    <name evidence="2" type="ORF">C8D86_1513</name>
</gene>
<evidence type="ECO:0000256" key="1">
    <source>
        <dbReference type="SAM" id="SignalP"/>
    </source>
</evidence>
<sequence>MKRHSAKLTLVLATLGFISVSHADNGLSGWSVDVRGEYQQFSNNGTTYAETGSNKQFNVSPDFTTGYKVGLGYHVPDKDSDVEIGYRHLNTSDTSSVMGSDLWVIGGSTLGPATWAQGKSTFDYDSFDLTAGHKVKLSPSFDINYYGGLNYSHLKQELTSQGTGAGGAHFTNETGTTYDGFGPQFGIDGECHPFDSQPGFGVFGGLNTDLLYGKTSSYSRSDNNGTRSSIGIPDENVVVPAVGAEIGLRYNFNYNTMKLGGEIGYSATEYFNVIRDNNNTNSRNNASFQGGFAGVRVTF</sequence>
<dbReference type="AlphaFoldDB" id="A0A370G105"/>